<reference evidence="2" key="1">
    <citation type="submission" date="2021-01" db="EMBL/GenBank/DDBJ databases">
        <authorList>
            <consortium name="Genoscope - CEA"/>
            <person name="William W."/>
        </authorList>
    </citation>
    <scope>NUCLEOTIDE SEQUENCE</scope>
</reference>
<dbReference type="EMBL" id="CAJJDP010000025">
    <property type="protein sequence ID" value="CAD8151331.1"/>
    <property type="molecule type" value="Genomic_DNA"/>
</dbReference>
<sequence>MEGSEKSLTFVYILIISTLCFIIVMYLKRKQPSTGESIQDRIWRKIAFAYQDMLHTLDDAEKELLKHTYHNTIFNCKGVKVSNDTRKTSKKKGSNVHNEQMMLPLLTRDMNRTFLFTKKASPYCQRLKEVGRRHSMLYSTDERFTQNIMLCQGATLKMDLKSRTAKPKQRNYKKINRTTNVERAINVDISPWENFSP</sequence>
<dbReference type="Proteomes" id="UP000683925">
    <property type="component" value="Unassembled WGS sequence"/>
</dbReference>
<evidence type="ECO:0000313" key="2">
    <source>
        <dbReference type="EMBL" id="CAD8151331.1"/>
    </source>
</evidence>
<keyword evidence="3" id="KW-1185">Reference proteome</keyword>
<organism evidence="2 3">
    <name type="scientific">Paramecium octaurelia</name>
    <dbReference type="NCBI Taxonomy" id="43137"/>
    <lineage>
        <taxon>Eukaryota</taxon>
        <taxon>Sar</taxon>
        <taxon>Alveolata</taxon>
        <taxon>Ciliophora</taxon>
        <taxon>Intramacronucleata</taxon>
        <taxon>Oligohymenophorea</taxon>
        <taxon>Peniculida</taxon>
        <taxon>Parameciidae</taxon>
        <taxon>Paramecium</taxon>
    </lineage>
</organism>
<dbReference type="AlphaFoldDB" id="A0A8S1TB26"/>
<dbReference type="OrthoDB" id="10285722at2759"/>
<proteinExistence type="predicted"/>
<keyword evidence="1" id="KW-1133">Transmembrane helix</keyword>
<name>A0A8S1TB26_PAROT</name>
<feature type="transmembrane region" description="Helical" evidence="1">
    <location>
        <begin position="6"/>
        <end position="27"/>
    </location>
</feature>
<evidence type="ECO:0000313" key="3">
    <source>
        <dbReference type="Proteomes" id="UP000683925"/>
    </source>
</evidence>
<keyword evidence="1" id="KW-0812">Transmembrane</keyword>
<evidence type="ECO:0000256" key="1">
    <source>
        <dbReference type="SAM" id="Phobius"/>
    </source>
</evidence>
<comment type="caution">
    <text evidence="2">The sequence shown here is derived from an EMBL/GenBank/DDBJ whole genome shotgun (WGS) entry which is preliminary data.</text>
</comment>
<gene>
    <name evidence="2" type="ORF">POCTA_138.1.T0250040</name>
</gene>
<keyword evidence="1" id="KW-0472">Membrane</keyword>
<protein>
    <submittedName>
        <fullName evidence="2">Uncharacterized protein</fullName>
    </submittedName>
</protein>
<accession>A0A8S1TB26</accession>